<dbReference type="KEGG" id="lak:106150486"/>
<dbReference type="STRING" id="7574.A0A1S3GZY1"/>
<organism evidence="3 4">
    <name type="scientific">Lingula anatina</name>
    <name type="common">Brachiopod</name>
    <name type="synonym">Lingula unguis</name>
    <dbReference type="NCBI Taxonomy" id="7574"/>
    <lineage>
        <taxon>Eukaryota</taxon>
        <taxon>Metazoa</taxon>
        <taxon>Spiralia</taxon>
        <taxon>Lophotrochozoa</taxon>
        <taxon>Brachiopoda</taxon>
        <taxon>Linguliformea</taxon>
        <taxon>Lingulata</taxon>
        <taxon>Lingulida</taxon>
        <taxon>Linguloidea</taxon>
        <taxon>Lingulidae</taxon>
        <taxon>Lingula</taxon>
    </lineage>
</organism>
<dbReference type="CDD" id="cd04433">
    <property type="entry name" value="AFD_class_I"/>
    <property type="match status" value="1"/>
</dbReference>
<proteinExistence type="predicted"/>
<sequence length="577" mass="64245">MEDMKQDLPEPLSYTFHPSSREYQRHILPHYLDRGVKVHPEREAAVIYKSDGERTRLTFKQYQSQSIKLAAGLLRSGLTHGDRVLLVAPNSLEFIVIQMACARIGVFLLLLKFGASSEEVLQELTYYKCQAIMVQSCESRPGYAQGVVKALQQKDQGQGVESVLAVCVSFGGGQNTISYDAVMGPNPNHISAEEKDAVATAQSRVQMEDLLLGMMTSGSTGRPKAVTMTHFQFIQATFTAAEITRLEDGSRLLNERPFTWAGGVGFGINFMAVTGITLVSMDPEISVKKADTDLVKKILQDERCTHLLAMPYMMYDFISSKDFHSYDLSHLKYAITGGQPILQESAVSFVEKNPSLTLVQVFGSAEFILTFRQMTNSSNVKRPDFGFLTICSGVEAKVVDDNDRLVPKGTVGELCVRGPSVFSGYLDNPEATARALTPLRWYKTGDMMVMNDQGQVRFVGRKSDIIKRATVKVQPAEVEEVLVRHPKIVQAYVVGVPDARFYEELCACVQFHDDANPVEEQLQELETWCGESFLPGPDGLTLAPRYFLAFQNFPRTGNGKINRRELRAMAVKRLELS</sequence>
<dbReference type="Pfam" id="PF00501">
    <property type="entry name" value="AMP-binding"/>
    <property type="match status" value="1"/>
</dbReference>
<keyword evidence="3" id="KW-1185">Reference proteome</keyword>
<dbReference type="InterPro" id="IPR045851">
    <property type="entry name" value="AMP-bd_C_sf"/>
</dbReference>
<dbReference type="InterPro" id="IPR000873">
    <property type="entry name" value="AMP-dep_synth/lig_dom"/>
</dbReference>
<accession>A0A1S3GZY1</accession>
<dbReference type="SUPFAM" id="SSF56801">
    <property type="entry name" value="Acetyl-CoA synthetase-like"/>
    <property type="match status" value="1"/>
</dbReference>
<feature type="domain" description="AMP-dependent synthetase/ligase" evidence="1">
    <location>
        <begin position="33"/>
        <end position="426"/>
    </location>
</feature>
<dbReference type="Proteomes" id="UP000085678">
    <property type="component" value="Unplaced"/>
</dbReference>
<dbReference type="Pfam" id="PF13193">
    <property type="entry name" value="AMP-binding_C"/>
    <property type="match status" value="1"/>
</dbReference>
<dbReference type="InParanoid" id="A0A1S3GZY1"/>
<dbReference type="Gene3D" id="3.30.300.30">
    <property type="match status" value="1"/>
</dbReference>
<evidence type="ECO:0000259" key="1">
    <source>
        <dbReference type="Pfam" id="PF00501"/>
    </source>
</evidence>
<dbReference type="PANTHER" id="PTHR42814:SF3">
    <property type="entry name" value="BETA-N-ACETYLHEXOSAMINIDASE"/>
    <property type="match status" value="1"/>
</dbReference>
<reference evidence="4" key="1">
    <citation type="submission" date="2025-08" db="UniProtKB">
        <authorList>
            <consortium name="RefSeq"/>
        </authorList>
    </citation>
    <scope>IDENTIFICATION</scope>
    <source>
        <tissue evidence="4">Gonads</tissue>
    </source>
</reference>
<dbReference type="Gene3D" id="3.40.50.12780">
    <property type="entry name" value="N-terminal domain of ligase-like"/>
    <property type="match status" value="1"/>
</dbReference>
<dbReference type="RefSeq" id="XP_013378791.1">
    <property type="nucleotide sequence ID" value="XM_013523337.1"/>
</dbReference>
<evidence type="ECO:0000313" key="3">
    <source>
        <dbReference type="Proteomes" id="UP000085678"/>
    </source>
</evidence>
<gene>
    <name evidence="4" type="primary">LOC106150486</name>
</gene>
<protein>
    <submittedName>
        <fullName evidence="4">Acyl-CoA synthetase family member 2, mitochondrial</fullName>
    </submittedName>
</protein>
<feature type="domain" description="AMP-binding enzyme C-terminal" evidence="2">
    <location>
        <begin position="477"/>
        <end position="560"/>
    </location>
</feature>
<dbReference type="PANTHER" id="PTHR42814">
    <property type="entry name" value="AMP-BINDING DOMAIN-CONTAINING PROTEIN"/>
    <property type="match status" value="1"/>
</dbReference>
<name>A0A1S3GZY1_LINAN</name>
<dbReference type="InterPro" id="IPR042099">
    <property type="entry name" value="ANL_N_sf"/>
</dbReference>
<evidence type="ECO:0000259" key="2">
    <source>
        <dbReference type="Pfam" id="PF13193"/>
    </source>
</evidence>
<dbReference type="InterPro" id="IPR025110">
    <property type="entry name" value="AMP-bd_C"/>
</dbReference>
<evidence type="ECO:0000313" key="4">
    <source>
        <dbReference type="RefSeq" id="XP_013378791.1"/>
    </source>
</evidence>
<dbReference type="AlphaFoldDB" id="A0A1S3GZY1"/>
<dbReference type="OrthoDB" id="10253869at2759"/>
<dbReference type="GeneID" id="106150486"/>